<comment type="caution">
    <text evidence="9">Lacks conserved residue(s) required for the propagation of feature annotation.</text>
</comment>
<evidence type="ECO:0000256" key="4">
    <source>
        <dbReference type="ARBA" id="ARBA00022525"/>
    </source>
</evidence>
<keyword evidence="8" id="KW-0449">Lipoprotein</keyword>
<feature type="signal peptide" evidence="10">
    <location>
        <begin position="1"/>
        <end position="20"/>
    </location>
</feature>
<keyword evidence="5" id="KW-0325">Glycoprotein</keyword>
<dbReference type="Proteomes" id="UP001140453">
    <property type="component" value="Unassembled WGS sequence"/>
</dbReference>
<proteinExistence type="inferred from homology"/>
<reference evidence="12" key="1">
    <citation type="submission" date="2022-10" db="EMBL/GenBank/DDBJ databases">
        <title>Tapping the CABI collections for fungal endophytes: first genome assemblies for Collariella, Neodidymelliopsis, Ascochyta clinopodiicola, Didymella pomorum, Didymosphaeria variabile, Neocosmospora piperis and Neocucurbitaria cava.</title>
        <authorList>
            <person name="Hill R."/>
        </authorList>
    </citation>
    <scope>NUCLEOTIDE SEQUENCE</scope>
    <source>
        <strain evidence="12">IMI 355082</strain>
    </source>
</reference>
<keyword evidence="6 10" id="KW-0732">Signal</keyword>
<feature type="binding site" description="axial binding residue" evidence="9">
    <location>
        <position position="78"/>
    </location>
    <ligand>
        <name>heme</name>
        <dbReference type="ChEBI" id="CHEBI:30413"/>
    </ligand>
    <ligandPart>
        <name>Fe</name>
        <dbReference type="ChEBI" id="CHEBI:18248"/>
    </ligandPart>
</feature>
<dbReference type="Pfam" id="PF05730">
    <property type="entry name" value="CFEM"/>
    <property type="match status" value="1"/>
</dbReference>
<gene>
    <name evidence="12" type="ORF">N0V93_003152</name>
</gene>
<comment type="similarity">
    <text evidence="3">Belongs to the RBT5 family.</text>
</comment>
<name>A0A9W8Z065_9PEZI</name>
<protein>
    <recommendedName>
        <fullName evidence="11">CFEM domain-containing protein</fullName>
    </recommendedName>
</protein>
<dbReference type="GO" id="GO:0005576">
    <property type="term" value="C:extracellular region"/>
    <property type="evidence" value="ECO:0007669"/>
    <property type="project" value="UniProtKB-SubCell"/>
</dbReference>
<sequence length="177" mass="17213">MMQLPTLLASAAILIGPVFAQSTSNSGSTSVSASTTSMTATASGATSANIVSLVDQLPTCALPCLSSAATAINCTASDLPCLCSKSSQLATNIGPCVLFSSCSSDDQTKLLNSATEICQNLDSAQPAQVAAASSYIASAVASESASTASGNIAVRTDAPVAGVGVMGAAAALAMLAL</sequence>
<evidence type="ECO:0000256" key="9">
    <source>
        <dbReference type="PROSITE-ProRule" id="PRU01356"/>
    </source>
</evidence>
<evidence type="ECO:0000256" key="8">
    <source>
        <dbReference type="ARBA" id="ARBA00023288"/>
    </source>
</evidence>
<evidence type="ECO:0000256" key="5">
    <source>
        <dbReference type="ARBA" id="ARBA00022622"/>
    </source>
</evidence>
<evidence type="ECO:0000259" key="11">
    <source>
        <dbReference type="PROSITE" id="PS52012"/>
    </source>
</evidence>
<keyword evidence="9" id="KW-0408">Iron</keyword>
<keyword evidence="5" id="KW-0472">Membrane</keyword>
<keyword evidence="5" id="KW-0336">GPI-anchor</keyword>
<evidence type="ECO:0000313" key="12">
    <source>
        <dbReference type="EMBL" id="KAJ4393935.1"/>
    </source>
</evidence>
<dbReference type="EMBL" id="JAPEVB010000002">
    <property type="protein sequence ID" value="KAJ4393935.1"/>
    <property type="molecule type" value="Genomic_DNA"/>
</dbReference>
<dbReference type="OrthoDB" id="3767534at2759"/>
<feature type="domain" description="CFEM" evidence="11">
    <location>
        <begin position="30"/>
        <end position="145"/>
    </location>
</feature>
<dbReference type="AlphaFoldDB" id="A0A9W8Z065"/>
<evidence type="ECO:0000256" key="7">
    <source>
        <dbReference type="ARBA" id="ARBA00023157"/>
    </source>
</evidence>
<evidence type="ECO:0000313" key="13">
    <source>
        <dbReference type="Proteomes" id="UP001140453"/>
    </source>
</evidence>
<keyword evidence="9" id="KW-0479">Metal-binding</keyword>
<evidence type="ECO:0000256" key="6">
    <source>
        <dbReference type="ARBA" id="ARBA00022729"/>
    </source>
</evidence>
<dbReference type="InterPro" id="IPR008427">
    <property type="entry name" value="Extracellular_membr_CFEM_dom"/>
</dbReference>
<organism evidence="12 13">
    <name type="scientific">Gnomoniopsis smithogilvyi</name>
    <dbReference type="NCBI Taxonomy" id="1191159"/>
    <lineage>
        <taxon>Eukaryota</taxon>
        <taxon>Fungi</taxon>
        <taxon>Dikarya</taxon>
        <taxon>Ascomycota</taxon>
        <taxon>Pezizomycotina</taxon>
        <taxon>Sordariomycetes</taxon>
        <taxon>Sordariomycetidae</taxon>
        <taxon>Diaporthales</taxon>
        <taxon>Gnomoniaceae</taxon>
        <taxon>Gnomoniopsis</taxon>
    </lineage>
</organism>
<keyword evidence="7 9" id="KW-1015">Disulfide bond</keyword>
<evidence type="ECO:0000256" key="2">
    <source>
        <dbReference type="ARBA" id="ARBA00004613"/>
    </source>
</evidence>
<dbReference type="GO" id="GO:0098552">
    <property type="term" value="C:side of membrane"/>
    <property type="evidence" value="ECO:0007669"/>
    <property type="project" value="UniProtKB-KW"/>
</dbReference>
<evidence type="ECO:0000256" key="1">
    <source>
        <dbReference type="ARBA" id="ARBA00004589"/>
    </source>
</evidence>
<comment type="subcellular location">
    <subcellularLocation>
        <location evidence="1">Membrane</location>
        <topology evidence="1">Lipid-anchor</topology>
        <topology evidence="1">GPI-anchor</topology>
    </subcellularLocation>
    <subcellularLocation>
        <location evidence="2">Secreted</location>
    </subcellularLocation>
</comment>
<keyword evidence="4" id="KW-0964">Secreted</keyword>
<feature type="chain" id="PRO_5040824607" description="CFEM domain-containing protein" evidence="10">
    <location>
        <begin position="21"/>
        <end position="177"/>
    </location>
</feature>
<feature type="disulfide bond" evidence="9">
    <location>
        <begin position="74"/>
        <end position="81"/>
    </location>
</feature>
<evidence type="ECO:0000256" key="10">
    <source>
        <dbReference type="SAM" id="SignalP"/>
    </source>
</evidence>
<comment type="caution">
    <text evidence="12">The sequence shown here is derived from an EMBL/GenBank/DDBJ whole genome shotgun (WGS) entry which is preliminary data.</text>
</comment>
<accession>A0A9W8Z065</accession>
<dbReference type="SMART" id="SM00747">
    <property type="entry name" value="CFEM"/>
    <property type="match status" value="1"/>
</dbReference>
<dbReference type="PROSITE" id="PS52012">
    <property type="entry name" value="CFEM"/>
    <property type="match status" value="1"/>
</dbReference>
<keyword evidence="9" id="KW-0349">Heme</keyword>
<keyword evidence="13" id="KW-1185">Reference proteome</keyword>
<evidence type="ECO:0000256" key="3">
    <source>
        <dbReference type="ARBA" id="ARBA00010031"/>
    </source>
</evidence>
<dbReference type="GO" id="GO:0046872">
    <property type="term" value="F:metal ion binding"/>
    <property type="evidence" value="ECO:0007669"/>
    <property type="project" value="UniProtKB-UniRule"/>
</dbReference>